<accession>A0A087S9G4</accession>
<feature type="region of interest" description="Disordered" evidence="1">
    <location>
        <begin position="60"/>
        <end position="88"/>
    </location>
</feature>
<reference evidence="2 3" key="1">
    <citation type="journal article" date="2014" name="BMC Genomics">
        <title>Oil accumulation mechanisms of the oleaginous microalga Chlorella protothecoides revealed through its genome, transcriptomes, and proteomes.</title>
        <authorList>
            <person name="Gao C."/>
            <person name="Wang Y."/>
            <person name="Shen Y."/>
            <person name="Yan D."/>
            <person name="He X."/>
            <person name="Dai J."/>
            <person name="Wu Q."/>
        </authorList>
    </citation>
    <scope>NUCLEOTIDE SEQUENCE [LARGE SCALE GENOMIC DNA]</scope>
    <source>
        <strain evidence="2 3">0710</strain>
    </source>
</reference>
<dbReference type="KEGG" id="apro:F751_0180"/>
<evidence type="ECO:0000313" key="3">
    <source>
        <dbReference type="Proteomes" id="UP000028924"/>
    </source>
</evidence>
<dbReference type="AlphaFoldDB" id="A0A087S9G4"/>
<keyword evidence="3" id="KW-1185">Reference proteome</keyword>
<evidence type="ECO:0000313" key="2">
    <source>
        <dbReference type="EMBL" id="KFM22368.1"/>
    </source>
</evidence>
<gene>
    <name evidence="2" type="ORF">F751_0180</name>
</gene>
<dbReference type="RefSeq" id="XP_011395828.1">
    <property type="nucleotide sequence ID" value="XM_011397526.1"/>
</dbReference>
<feature type="region of interest" description="Disordered" evidence="1">
    <location>
        <begin position="1"/>
        <end position="29"/>
    </location>
</feature>
<comment type="caution">
    <text evidence="2">The sequence shown here is derived from an EMBL/GenBank/DDBJ whole genome shotgun (WGS) entry which is preliminary data.</text>
</comment>
<dbReference type="GeneID" id="23611571"/>
<evidence type="ECO:0000256" key="1">
    <source>
        <dbReference type="SAM" id="MobiDB-lite"/>
    </source>
</evidence>
<sequence length="88" mass="9509">MEWLPGPLQEEEEEEGEEEEEEAAAAAAAAAARAGCAAFDRGRRRRSRHRVAHRWRPLRHLSRHPHGGGVRAAEAGWPGGCGCGTATT</sequence>
<organism evidence="2 3">
    <name type="scientific">Auxenochlorella protothecoides</name>
    <name type="common">Green microalga</name>
    <name type="synonym">Chlorella protothecoides</name>
    <dbReference type="NCBI Taxonomy" id="3075"/>
    <lineage>
        <taxon>Eukaryota</taxon>
        <taxon>Viridiplantae</taxon>
        <taxon>Chlorophyta</taxon>
        <taxon>core chlorophytes</taxon>
        <taxon>Trebouxiophyceae</taxon>
        <taxon>Chlorellales</taxon>
        <taxon>Chlorellaceae</taxon>
        <taxon>Auxenochlorella</taxon>
    </lineage>
</organism>
<feature type="compositionally biased region" description="Gly residues" evidence="1">
    <location>
        <begin position="77"/>
        <end position="88"/>
    </location>
</feature>
<feature type="compositionally biased region" description="Acidic residues" evidence="1">
    <location>
        <begin position="9"/>
        <end position="23"/>
    </location>
</feature>
<protein>
    <submittedName>
        <fullName evidence="2">Uncharacterized protein</fullName>
    </submittedName>
</protein>
<name>A0A087S9G4_AUXPR</name>
<dbReference type="Proteomes" id="UP000028924">
    <property type="component" value="Unassembled WGS sequence"/>
</dbReference>
<dbReference type="EMBL" id="APJO01000069">
    <property type="protein sequence ID" value="KFM22368.1"/>
    <property type="molecule type" value="Genomic_DNA"/>
</dbReference>
<proteinExistence type="predicted"/>